<keyword evidence="2" id="KW-0561">Oxygen transport</keyword>
<keyword evidence="2" id="KW-0813">Transport</keyword>
<dbReference type="KEGG" id="blep:AL038_06505"/>
<evidence type="ECO:0000256" key="4">
    <source>
        <dbReference type="ARBA" id="ARBA00023004"/>
    </source>
</evidence>
<proteinExistence type="inferred from homology"/>
<accession>A0A2N9YIP8</accession>
<dbReference type="PANTHER" id="PTHR37164:SF1">
    <property type="entry name" value="BACTERIOHEMERYTHRIN"/>
    <property type="match status" value="1"/>
</dbReference>
<keyword evidence="7" id="KW-1185">Reference proteome</keyword>
<sequence length="130" mass="15251">MPLMDWNDSYFLDLPLLDETHQEFVALVNKVHDASNAEFKALFAELLQHTQAHFDKENALMIESKFSQLGEHNAEHQRVLNELKQFQQRVDKGMISFGRAYIKDRLPDWFALHTKTMDSALAMYLQKRNV</sequence>
<evidence type="ECO:0000313" key="6">
    <source>
        <dbReference type="EMBL" id="AUI70370.1"/>
    </source>
</evidence>
<dbReference type="PANTHER" id="PTHR37164">
    <property type="entry name" value="BACTERIOHEMERYTHRIN"/>
    <property type="match status" value="1"/>
</dbReference>
<dbReference type="Gene3D" id="1.20.120.50">
    <property type="entry name" value="Hemerythrin-like"/>
    <property type="match status" value="1"/>
</dbReference>
<dbReference type="OrthoDB" id="5296936at2"/>
<organism evidence="6 7">
    <name type="scientific">Beggiatoa leptomitoformis</name>
    <dbReference type="NCBI Taxonomy" id="288004"/>
    <lineage>
        <taxon>Bacteria</taxon>
        <taxon>Pseudomonadati</taxon>
        <taxon>Pseudomonadota</taxon>
        <taxon>Gammaproteobacteria</taxon>
        <taxon>Thiotrichales</taxon>
        <taxon>Thiotrichaceae</taxon>
        <taxon>Beggiatoa</taxon>
    </lineage>
</organism>
<dbReference type="InterPro" id="IPR012312">
    <property type="entry name" value="Hemerythrin-like"/>
</dbReference>
<gene>
    <name evidence="6" type="ORF">BLE401_17800</name>
</gene>
<protein>
    <submittedName>
        <fullName evidence="6">Hemerythrin</fullName>
    </submittedName>
</protein>
<dbReference type="Proteomes" id="UP000234271">
    <property type="component" value="Chromosome"/>
</dbReference>
<dbReference type="PROSITE" id="PS00550">
    <property type="entry name" value="HEMERYTHRINS"/>
    <property type="match status" value="1"/>
</dbReference>
<dbReference type="CDD" id="cd12107">
    <property type="entry name" value="Hemerythrin"/>
    <property type="match status" value="1"/>
</dbReference>
<name>A0A2N9YIP8_9GAMM</name>
<feature type="domain" description="Hemerythrin-like" evidence="5">
    <location>
        <begin position="16"/>
        <end position="122"/>
    </location>
</feature>
<evidence type="ECO:0000256" key="3">
    <source>
        <dbReference type="ARBA" id="ARBA00022723"/>
    </source>
</evidence>
<keyword evidence="3" id="KW-0479">Metal-binding</keyword>
<keyword evidence="4" id="KW-0408">Iron</keyword>
<dbReference type="GO" id="GO:0005344">
    <property type="term" value="F:oxygen carrier activity"/>
    <property type="evidence" value="ECO:0007669"/>
    <property type="project" value="UniProtKB-KW"/>
</dbReference>
<evidence type="ECO:0000259" key="5">
    <source>
        <dbReference type="Pfam" id="PF01814"/>
    </source>
</evidence>
<dbReference type="EMBL" id="CP018889">
    <property type="protein sequence ID" value="AUI70370.1"/>
    <property type="molecule type" value="Genomic_DNA"/>
</dbReference>
<dbReference type="InterPro" id="IPR016131">
    <property type="entry name" value="Haemerythrin_Fe_BS"/>
</dbReference>
<dbReference type="GO" id="GO:0046872">
    <property type="term" value="F:metal ion binding"/>
    <property type="evidence" value="ECO:0007669"/>
    <property type="project" value="UniProtKB-KW"/>
</dbReference>
<dbReference type="Pfam" id="PF01814">
    <property type="entry name" value="Hemerythrin"/>
    <property type="match status" value="1"/>
</dbReference>
<evidence type="ECO:0000256" key="1">
    <source>
        <dbReference type="ARBA" id="ARBA00010587"/>
    </source>
</evidence>
<dbReference type="STRING" id="288004.AL038_06505"/>
<dbReference type="AlphaFoldDB" id="A0A2N9YIP8"/>
<dbReference type="InterPro" id="IPR050669">
    <property type="entry name" value="Hemerythrin"/>
</dbReference>
<evidence type="ECO:0000256" key="2">
    <source>
        <dbReference type="ARBA" id="ARBA00022621"/>
    </source>
</evidence>
<dbReference type="InterPro" id="IPR035938">
    <property type="entry name" value="Hemerythrin-like_sf"/>
</dbReference>
<dbReference type="SUPFAM" id="SSF47188">
    <property type="entry name" value="Hemerythrin-like"/>
    <property type="match status" value="1"/>
</dbReference>
<reference evidence="7" key="1">
    <citation type="submission" date="2016-12" db="EMBL/GenBank/DDBJ databases">
        <title>Complete Genome Sequence of Beggiatoa leptomitiformis D-401.</title>
        <authorList>
            <person name="Fomenkov A."/>
            <person name="Vincze T."/>
            <person name="Grabovich M."/>
            <person name="Anton B.P."/>
            <person name="Dubinina G."/>
            <person name="Orlova M."/>
            <person name="Belousova E."/>
            <person name="Roberts R.J."/>
        </authorList>
    </citation>
    <scope>NUCLEOTIDE SEQUENCE [LARGE SCALE GENOMIC DNA]</scope>
    <source>
        <strain evidence="7">D-401</strain>
    </source>
</reference>
<dbReference type="RefSeq" id="WP_062150691.1">
    <property type="nucleotide sequence ID" value="NZ_CP012373.2"/>
</dbReference>
<evidence type="ECO:0000313" key="7">
    <source>
        <dbReference type="Proteomes" id="UP000234271"/>
    </source>
</evidence>
<dbReference type="NCBIfam" id="TIGR02481">
    <property type="entry name" value="hemeryth_dom"/>
    <property type="match status" value="1"/>
</dbReference>
<comment type="similarity">
    <text evidence="1">Belongs to the hemerythrin family.</text>
</comment>
<dbReference type="InterPro" id="IPR012827">
    <property type="entry name" value="Hemerythrin_metal-bd"/>
</dbReference>